<evidence type="ECO:0000256" key="2">
    <source>
        <dbReference type="ARBA" id="ARBA00022692"/>
    </source>
</evidence>
<feature type="transmembrane region" description="Helical" evidence="5">
    <location>
        <begin position="70"/>
        <end position="91"/>
    </location>
</feature>
<dbReference type="Pfam" id="PF07690">
    <property type="entry name" value="MFS_1"/>
    <property type="match status" value="1"/>
</dbReference>
<feature type="transmembrane region" description="Helical" evidence="5">
    <location>
        <begin position="297"/>
        <end position="315"/>
    </location>
</feature>
<feature type="domain" description="Major facilitator superfamily (MFS) profile" evidence="6">
    <location>
        <begin position="1"/>
        <end position="423"/>
    </location>
</feature>
<feature type="transmembrane region" description="Helical" evidence="5">
    <location>
        <begin position="12"/>
        <end position="30"/>
    </location>
</feature>
<dbReference type="PANTHER" id="PTHR23502">
    <property type="entry name" value="MAJOR FACILITATOR SUPERFAMILY"/>
    <property type="match status" value="1"/>
</dbReference>
<dbReference type="Gene3D" id="1.20.1250.20">
    <property type="entry name" value="MFS general substrate transporter like domains"/>
    <property type="match status" value="1"/>
</dbReference>
<dbReference type="AlphaFoldDB" id="A0A2N1JBK4"/>
<feature type="transmembrane region" description="Helical" evidence="5">
    <location>
        <begin position="387"/>
        <end position="409"/>
    </location>
</feature>
<feature type="transmembrane region" description="Helical" evidence="5">
    <location>
        <begin position="321"/>
        <end position="343"/>
    </location>
</feature>
<organism evidence="7 8">
    <name type="scientific">Malassezia vespertilionis</name>
    <dbReference type="NCBI Taxonomy" id="2020962"/>
    <lineage>
        <taxon>Eukaryota</taxon>
        <taxon>Fungi</taxon>
        <taxon>Dikarya</taxon>
        <taxon>Basidiomycota</taxon>
        <taxon>Ustilaginomycotina</taxon>
        <taxon>Malasseziomycetes</taxon>
        <taxon>Malasseziales</taxon>
        <taxon>Malasseziaceae</taxon>
        <taxon>Malassezia</taxon>
    </lineage>
</organism>
<dbReference type="EMBL" id="KZ454990">
    <property type="protein sequence ID" value="PKI83940.1"/>
    <property type="molecule type" value="Genomic_DNA"/>
</dbReference>
<evidence type="ECO:0000256" key="3">
    <source>
        <dbReference type="ARBA" id="ARBA00022989"/>
    </source>
</evidence>
<feature type="transmembrane region" description="Helical" evidence="5">
    <location>
        <begin position="214"/>
        <end position="236"/>
    </location>
</feature>
<feature type="transmembrane region" description="Helical" evidence="5">
    <location>
        <begin position="355"/>
        <end position="375"/>
    </location>
</feature>
<dbReference type="InterPro" id="IPR020846">
    <property type="entry name" value="MFS_dom"/>
</dbReference>
<dbReference type="PANTHER" id="PTHR23502:SF184">
    <property type="entry name" value="MAJOR FACILITATOR SUPERFAMILY (MFS) PROFILE DOMAIN-CONTAINING PROTEIN"/>
    <property type="match status" value="1"/>
</dbReference>
<evidence type="ECO:0000256" key="1">
    <source>
        <dbReference type="ARBA" id="ARBA00004141"/>
    </source>
</evidence>
<gene>
    <name evidence="7" type="ORF">MVES_002088</name>
</gene>
<protein>
    <recommendedName>
        <fullName evidence="6">Major facilitator superfamily (MFS) profile domain-containing protein</fullName>
    </recommendedName>
</protein>
<evidence type="ECO:0000313" key="7">
    <source>
        <dbReference type="EMBL" id="PKI83940.1"/>
    </source>
</evidence>
<feature type="transmembrane region" description="Helical" evidence="5">
    <location>
        <begin position="103"/>
        <end position="123"/>
    </location>
</feature>
<evidence type="ECO:0000313" key="8">
    <source>
        <dbReference type="Proteomes" id="UP000232875"/>
    </source>
</evidence>
<evidence type="ECO:0000256" key="4">
    <source>
        <dbReference type="ARBA" id="ARBA00023136"/>
    </source>
</evidence>
<name>A0A2N1JBK4_9BASI</name>
<evidence type="ECO:0000256" key="5">
    <source>
        <dbReference type="SAM" id="Phobius"/>
    </source>
</evidence>
<dbReference type="Proteomes" id="UP000232875">
    <property type="component" value="Unassembled WGS sequence"/>
</dbReference>
<proteinExistence type="predicted"/>
<dbReference type="STRING" id="2020962.A0A2N1JBK4"/>
<keyword evidence="3 5" id="KW-1133">Transmembrane helix</keyword>
<reference evidence="7 8" key="1">
    <citation type="submission" date="2017-10" db="EMBL/GenBank/DDBJ databases">
        <title>A novel species of cold-tolerant Malassezia isolated from bats.</title>
        <authorList>
            <person name="Lorch J.M."/>
            <person name="Palmer J.M."/>
            <person name="Vanderwolf K.J."/>
            <person name="Schmidt K.Z."/>
            <person name="Verant M.L."/>
            <person name="Weller T.J."/>
            <person name="Blehert D.S."/>
        </authorList>
    </citation>
    <scope>NUCLEOTIDE SEQUENCE [LARGE SCALE GENOMIC DNA]</scope>
    <source>
        <strain evidence="7 8">NWHC:44797-103</strain>
    </source>
</reference>
<evidence type="ECO:0000259" key="6">
    <source>
        <dbReference type="PROSITE" id="PS50850"/>
    </source>
</evidence>
<dbReference type="GO" id="GO:0005886">
    <property type="term" value="C:plasma membrane"/>
    <property type="evidence" value="ECO:0007669"/>
    <property type="project" value="TreeGrafter"/>
</dbReference>
<keyword evidence="8" id="KW-1185">Reference proteome</keyword>
<sequence length="423" mass="46816">MQENIPSSHEVAQLGTSLFMFGMALGSLLWGPLSQSLGRRPVFLMSLLGGTLFNLGVCLSYSMPSLLVCRAFAGVTASATFSNIGGSIVDMTTERTRIPYNTMFRFFTFLGPPLSALLGAIVVHDADWQWNLRSIPIAMFVVFALYTLTVPETLMSVLERSHSVNIANHDEGMLELAENWVFAVLPSRATLSLVATQVRKSLLIPWVLLLEEPIVMVICFYTSMLYGLLYGSLLFFPQIWHDIRGFTPVQVGYTYFAVKLGLLLSAIIVGCGIQFFDYLRAYDAGKHSPELRLRSGEWSNLFVPVGFFIFAWTAPFTHVHWIGPCIGIVLFSFGMLSVFNSWMAYLTDTYSNNTAAVIAINSFFRCCLAGAFPLFTNQMLSAMTVQGAMSMFAGVSIPLTIAGYLFGIYGGRLRKHSKHAVYG</sequence>
<keyword evidence="2 5" id="KW-0812">Transmembrane</keyword>
<accession>A0A2N1JBK4</accession>
<dbReference type="InterPro" id="IPR011701">
    <property type="entry name" value="MFS"/>
</dbReference>
<comment type="subcellular location">
    <subcellularLocation>
        <location evidence="1">Membrane</location>
        <topology evidence="1">Multi-pass membrane protein</topology>
    </subcellularLocation>
</comment>
<dbReference type="PROSITE" id="PS50850">
    <property type="entry name" value="MFS"/>
    <property type="match status" value="1"/>
</dbReference>
<dbReference type="SUPFAM" id="SSF103473">
    <property type="entry name" value="MFS general substrate transporter"/>
    <property type="match status" value="1"/>
</dbReference>
<feature type="transmembrane region" description="Helical" evidence="5">
    <location>
        <begin position="256"/>
        <end position="276"/>
    </location>
</feature>
<feature type="transmembrane region" description="Helical" evidence="5">
    <location>
        <begin position="42"/>
        <end position="64"/>
    </location>
</feature>
<dbReference type="OrthoDB" id="6770063at2759"/>
<keyword evidence="4 5" id="KW-0472">Membrane</keyword>
<feature type="transmembrane region" description="Helical" evidence="5">
    <location>
        <begin position="135"/>
        <end position="158"/>
    </location>
</feature>
<dbReference type="GO" id="GO:0022857">
    <property type="term" value="F:transmembrane transporter activity"/>
    <property type="evidence" value="ECO:0007669"/>
    <property type="project" value="InterPro"/>
</dbReference>
<dbReference type="InterPro" id="IPR036259">
    <property type="entry name" value="MFS_trans_sf"/>
</dbReference>